<dbReference type="EMBL" id="JABZEC010000001">
    <property type="protein sequence ID" value="NVY95649.1"/>
    <property type="molecule type" value="Genomic_DNA"/>
</dbReference>
<dbReference type="Pfam" id="PF11184">
    <property type="entry name" value="DUF2969"/>
    <property type="match status" value="1"/>
</dbReference>
<sequence>MRTKERKFDVELTELSPKSWKVNVIAKKKTRTIAEITLLDDKHYEVVAVDDRNAPTLTVSSLGKALNSAVMQFNLHLH</sequence>
<accession>A0A850QY67</accession>
<keyword evidence="2" id="KW-1185">Reference proteome</keyword>
<dbReference type="Proteomes" id="UP000563523">
    <property type="component" value="Unassembled WGS sequence"/>
</dbReference>
<proteinExistence type="predicted"/>
<name>A0A850QY67_9LACO</name>
<gene>
    <name evidence="1" type="ORF">HU830_00300</name>
</gene>
<comment type="caution">
    <text evidence="1">The sequence shown here is derived from an EMBL/GenBank/DDBJ whole genome shotgun (WGS) entry which is preliminary data.</text>
</comment>
<dbReference type="InterPro" id="IPR021351">
    <property type="entry name" value="DUF2969"/>
</dbReference>
<evidence type="ECO:0000313" key="1">
    <source>
        <dbReference type="EMBL" id="NVY95649.1"/>
    </source>
</evidence>
<evidence type="ECO:0000313" key="2">
    <source>
        <dbReference type="Proteomes" id="UP000563523"/>
    </source>
</evidence>
<protein>
    <submittedName>
        <fullName evidence="1">DUF2969 family protein</fullName>
    </submittedName>
</protein>
<reference evidence="1 2" key="1">
    <citation type="submission" date="2020-06" db="EMBL/GenBank/DDBJ databases">
        <authorList>
            <person name="Kang J."/>
        </authorList>
    </citation>
    <scope>NUCLEOTIDE SEQUENCE [LARGE SCALE GENOMIC DNA]</scope>
    <source>
        <strain evidence="1 2">DCY120</strain>
    </source>
</reference>
<dbReference type="AlphaFoldDB" id="A0A850QY67"/>
<dbReference type="RefSeq" id="WP_176941821.1">
    <property type="nucleotide sequence ID" value="NZ_JABZEC010000001.1"/>
</dbReference>
<organism evidence="1 2">
    <name type="scientific">Bombilactobacillus apium</name>
    <dbReference type="NCBI Taxonomy" id="2675299"/>
    <lineage>
        <taxon>Bacteria</taxon>
        <taxon>Bacillati</taxon>
        <taxon>Bacillota</taxon>
        <taxon>Bacilli</taxon>
        <taxon>Lactobacillales</taxon>
        <taxon>Lactobacillaceae</taxon>
        <taxon>Bombilactobacillus</taxon>
    </lineage>
</organism>